<evidence type="ECO:0000256" key="3">
    <source>
        <dbReference type="SAM" id="MobiDB-lite"/>
    </source>
</evidence>
<dbReference type="InterPro" id="IPR009057">
    <property type="entry name" value="Homeodomain-like_sf"/>
</dbReference>
<dbReference type="SMART" id="SM00342">
    <property type="entry name" value="HTH_ARAC"/>
    <property type="match status" value="1"/>
</dbReference>
<dbReference type="STRING" id="1121442.SAMN02745702_00876"/>
<dbReference type="GO" id="GO:0043565">
    <property type="term" value="F:sequence-specific DNA binding"/>
    <property type="evidence" value="ECO:0007669"/>
    <property type="project" value="InterPro"/>
</dbReference>
<keyword evidence="5" id="KW-0238">DNA-binding</keyword>
<keyword evidence="1" id="KW-0805">Transcription regulation</keyword>
<dbReference type="PROSITE" id="PS01124">
    <property type="entry name" value="HTH_ARAC_FAMILY_2"/>
    <property type="match status" value="1"/>
</dbReference>
<proteinExistence type="predicted"/>
<dbReference type="AlphaFoldDB" id="A0A1T4VS97"/>
<dbReference type="InterPro" id="IPR053142">
    <property type="entry name" value="PchR_regulatory_protein"/>
</dbReference>
<evidence type="ECO:0000259" key="4">
    <source>
        <dbReference type="PROSITE" id="PS01124"/>
    </source>
</evidence>
<reference evidence="5 6" key="1">
    <citation type="submission" date="2017-02" db="EMBL/GenBank/DDBJ databases">
        <authorList>
            <person name="Peterson S.W."/>
        </authorList>
    </citation>
    <scope>NUCLEOTIDE SEQUENCE [LARGE SCALE GENOMIC DNA]</scope>
    <source>
        <strain evidence="5 6">DSM 18034</strain>
    </source>
</reference>
<dbReference type="PANTHER" id="PTHR47893:SF1">
    <property type="entry name" value="REGULATORY PROTEIN PCHR"/>
    <property type="match status" value="1"/>
</dbReference>
<keyword evidence="6" id="KW-1185">Reference proteome</keyword>
<dbReference type="Proteomes" id="UP000189733">
    <property type="component" value="Unassembled WGS sequence"/>
</dbReference>
<feature type="compositionally biased region" description="Basic and acidic residues" evidence="3">
    <location>
        <begin position="113"/>
        <end position="128"/>
    </location>
</feature>
<evidence type="ECO:0000256" key="1">
    <source>
        <dbReference type="ARBA" id="ARBA00023015"/>
    </source>
</evidence>
<feature type="region of interest" description="Disordered" evidence="3">
    <location>
        <begin position="109"/>
        <end position="128"/>
    </location>
</feature>
<sequence length="128" mass="14574">MSTPQTHSLAVLLASQILQDDIAEPPTLRELAKIVGVSHPKLNQEFRKYFGTTVFGYLRKLRLEKARELLVVHHSNVTETAFQVGYESLPSFSRAFSLHFGHCPRNVLKQTQPRKEPQSPEIKECPHV</sequence>
<dbReference type="Pfam" id="PF12833">
    <property type="entry name" value="HTH_18"/>
    <property type="match status" value="1"/>
</dbReference>
<dbReference type="GO" id="GO:0003700">
    <property type="term" value="F:DNA-binding transcription factor activity"/>
    <property type="evidence" value="ECO:0007669"/>
    <property type="project" value="InterPro"/>
</dbReference>
<dbReference type="PANTHER" id="PTHR47893">
    <property type="entry name" value="REGULATORY PROTEIN PCHR"/>
    <property type="match status" value="1"/>
</dbReference>
<accession>A0A1T4VS97</accession>
<dbReference type="InterPro" id="IPR018060">
    <property type="entry name" value="HTH_AraC"/>
</dbReference>
<evidence type="ECO:0000313" key="6">
    <source>
        <dbReference type="Proteomes" id="UP000189733"/>
    </source>
</evidence>
<keyword evidence="2" id="KW-0804">Transcription</keyword>
<dbReference type="Gene3D" id="1.10.10.60">
    <property type="entry name" value="Homeodomain-like"/>
    <property type="match status" value="2"/>
</dbReference>
<dbReference type="RefSeq" id="WP_200803623.1">
    <property type="nucleotide sequence ID" value="NZ_FUYA01000002.1"/>
</dbReference>
<dbReference type="SUPFAM" id="SSF46689">
    <property type="entry name" value="Homeodomain-like"/>
    <property type="match status" value="2"/>
</dbReference>
<evidence type="ECO:0000313" key="5">
    <source>
        <dbReference type="EMBL" id="SKA67728.1"/>
    </source>
</evidence>
<evidence type="ECO:0000256" key="2">
    <source>
        <dbReference type="ARBA" id="ARBA00023163"/>
    </source>
</evidence>
<feature type="domain" description="HTH araC/xylS-type" evidence="4">
    <location>
        <begin position="12"/>
        <end position="110"/>
    </location>
</feature>
<dbReference type="EMBL" id="FUYA01000002">
    <property type="protein sequence ID" value="SKA67728.1"/>
    <property type="molecule type" value="Genomic_DNA"/>
</dbReference>
<protein>
    <submittedName>
        <fullName evidence="5">AraC-type DNA-binding protein</fullName>
    </submittedName>
</protein>
<organism evidence="5 6">
    <name type="scientific">Desulfobaculum bizertense DSM 18034</name>
    <dbReference type="NCBI Taxonomy" id="1121442"/>
    <lineage>
        <taxon>Bacteria</taxon>
        <taxon>Pseudomonadati</taxon>
        <taxon>Thermodesulfobacteriota</taxon>
        <taxon>Desulfovibrionia</taxon>
        <taxon>Desulfovibrionales</taxon>
        <taxon>Desulfovibrionaceae</taxon>
        <taxon>Desulfobaculum</taxon>
    </lineage>
</organism>
<gene>
    <name evidence="5" type="ORF">SAMN02745702_00876</name>
</gene>
<name>A0A1T4VS97_9BACT</name>